<evidence type="ECO:0000256" key="7">
    <source>
        <dbReference type="ARBA" id="ARBA00004917"/>
    </source>
</evidence>
<evidence type="ECO:0000256" key="22">
    <source>
        <dbReference type="ARBA" id="ARBA00023211"/>
    </source>
</evidence>
<dbReference type="NCBIfam" id="TIGR00114">
    <property type="entry name" value="lumazine-synth"/>
    <property type="match status" value="1"/>
</dbReference>
<dbReference type="InterPro" id="IPR036144">
    <property type="entry name" value="RibA-like_sf"/>
</dbReference>
<dbReference type="EMBL" id="AOFI03000007">
    <property type="protein sequence ID" value="KAF4325221.1"/>
    <property type="molecule type" value="Genomic_DNA"/>
</dbReference>
<dbReference type="SUPFAM" id="SSF53597">
    <property type="entry name" value="Dihydrofolate reductase-like"/>
    <property type="match status" value="1"/>
</dbReference>
<proteinExistence type="inferred from homology"/>
<evidence type="ECO:0000256" key="8">
    <source>
        <dbReference type="ARBA" id="ARBA00005520"/>
    </source>
</evidence>
<evidence type="ECO:0000256" key="10">
    <source>
        <dbReference type="ARBA" id="ARBA00012153"/>
    </source>
</evidence>
<comment type="catalytic activity">
    <reaction evidence="25">
        <text>(2S)-2-hydroxy-3-oxobutyl phosphate + 5-amino-6-(D-ribitylamino)uracil = 6,7-dimethyl-8-(1-D-ribityl)lumazine + phosphate + 2 H2O + H(+)</text>
        <dbReference type="Rhea" id="RHEA:26152"/>
        <dbReference type="ChEBI" id="CHEBI:15377"/>
        <dbReference type="ChEBI" id="CHEBI:15378"/>
        <dbReference type="ChEBI" id="CHEBI:15934"/>
        <dbReference type="ChEBI" id="CHEBI:43474"/>
        <dbReference type="ChEBI" id="CHEBI:58201"/>
        <dbReference type="ChEBI" id="CHEBI:58830"/>
        <dbReference type="EC" id="2.5.1.78"/>
    </reaction>
</comment>
<evidence type="ECO:0000259" key="30">
    <source>
        <dbReference type="Pfam" id="PF01872"/>
    </source>
</evidence>
<dbReference type="AlphaFoldDB" id="A0A8J4WQC8"/>
<evidence type="ECO:0000256" key="3">
    <source>
        <dbReference type="ARBA" id="ARBA00001947"/>
    </source>
</evidence>
<dbReference type="PANTHER" id="PTHR21327">
    <property type="entry name" value="GTP CYCLOHYDROLASE II-RELATED"/>
    <property type="match status" value="1"/>
</dbReference>
<comment type="catalytic activity">
    <reaction evidence="26">
        <text>GTP + 4 H2O = 2,5-diamino-6-hydroxy-4-(5-phosphoribosylamino)-pyrimidine + formate + 2 phosphate + 3 H(+)</text>
        <dbReference type="Rhea" id="RHEA:23704"/>
        <dbReference type="ChEBI" id="CHEBI:15377"/>
        <dbReference type="ChEBI" id="CHEBI:15378"/>
        <dbReference type="ChEBI" id="CHEBI:15740"/>
        <dbReference type="ChEBI" id="CHEBI:37565"/>
        <dbReference type="ChEBI" id="CHEBI:43474"/>
        <dbReference type="ChEBI" id="CHEBI:58614"/>
        <dbReference type="EC" id="3.5.4.25"/>
    </reaction>
</comment>
<dbReference type="Pfam" id="PF00926">
    <property type="entry name" value="DHBP_synthase"/>
    <property type="match status" value="1"/>
</dbReference>
<keyword evidence="16" id="KW-0479">Metal-binding</keyword>
<comment type="pathway">
    <text evidence="7">Cofactor biosynthesis; riboflavin biosynthesis; riboflavin from 2-hydroxy-3-oxobutyl phosphate and 5-amino-6-(D-ribitylamino)uracil: step 1/2.</text>
</comment>
<dbReference type="HAMAP" id="MF_00179">
    <property type="entry name" value="RibA"/>
    <property type="match status" value="1"/>
</dbReference>
<dbReference type="Pfam" id="PF01872">
    <property type="entry name" value="RibD_C"/>
    <property type="match status" value="1"/>
</dbReference>
<dbReference type="FunFam" id="3.90.870.10:FF:000001">
    <property type="entry name" value="Riboflavin biosynthesis protein RibBA"/>
    <property type="match status" value="1"/>
</dbReference>
<feature type="domain" description="GTP cyclohydrolase II" evidence="29">
    <location>
        <begin position="425"/>
        <end position="589"/>
    </location>
</feature>
<evidence type="ECO:0000256" key="5">
    <source>
        <dbReference type="ARBA" id="ARBA00004904"/>
    </source>
</evidence>
<dbReference type="NCBIfam" id="TIGR00506">
    <property type="entry name" value="ribB"/>
    <property type="match status" value="1"/>
</dbReference>
<comment type="caution">
    <text evidence="31">The sequence shown here is derived from an EMBL/GenBank/DDBJ whole genome shotgun (WGS) entry which is preliminary data.</text>
</comment>
<keyword evidence="19" id="KW-0862">Zinc</keyword>
<evidence type="ECO:0000256" key="28">
    <source>
        <dbReference type="ARBA" id="ARBA00072565"/>
    </source>
</evidence>
<reference evidence="31" key="2">
    <citation type="submission" date="2020-02" db="EMBL/GenBank/DDBJ databases">
        <authorList>
            <person name="Studholme D.J."/>
        </authorList>
    </citation>
    <scope>NUCLEOTIDE SEQUENCE</scope>
    <source>
        <strain evidence="31">00238/432</strain>
    </source>
</reference>
<reference evidence="31" key="1">
    <citation type="journal article" date="2015" name="Genom Data">
        <title>Draft genome sequences of Phytophthora kernoviae and Phytophthora ramorum lineage EU2 from Scotland.</title>
        <authorList>
            <person name="Sambles C."/>
            <person name="Schlenzig A."/>
            <person name="O'Neill P."/>
            <person name="Grant M."/>
            <person name="Studholme D.J."/>
        </authorList>
    </citation>
    <scope>NUCLEOTIDE SEQUENCE</scope>
    <source>
        <strain evidence="31">00238/432</strain>
    </source>
</reference>
<comment type="similarity">
    <text evidence="8">In the N-terminal section; belongs to the DHBP synthase family.</text>
</comment>
<dbReference type="Pfam" id="PF00885">
    <property type="entry name" value="DMRL_synthase"/>
    <property type="match status" value="1"/>
</dbReference>
<evidence type="ECO:0000256" key="25">
    <source>
        <dbReference type="ARBA" id="ARBA00048785"/>
    </source>
</evidence>
<evidence type="ECO:0000313" key="31">
    <source>
        <dbReference type="EMBL" id="KAF4325221.1"/>
    </source>
</evidence>
<dbReference type="GO" id="GO:0009349">
    <property type="term" value="C:riboflavin synthase complex"/>
    <property type="evidence" value="ECO:0007669"/>
    <property type="project" value="InterPro"/>
</dbReference>
<evidence type="ECO:0000256" key="23">
    <source>
        <dbReference type="ARBA" id="ARBA00023239"/>
    </source>
</evidence>
<dbReference type="InterPro" id="IPR002734">
    <property type="entry name" value="RibDG_C"/>
</dbReference>
<evidence type="ECO:0000256" key="26">
    <source>
        <dbReference type="ARBA" id="ARBA00049295"/>
    </source>
</evidence>
<dbReference type="HAMAP" id="MF_01283">
    <property type="entry name" value="RibBA"/>
    <property type="match status" value="1"/>
</dbReference>
<dbReference type="Gene3D" id="3.40.430.10">
    <property type="entry name" value="Dihydrofolate Reductase, subunit A"/>
    <property type="match status" value="1"/>
</dbReference>
<keyword evidence="22" id="KW-0464">Manganese</keyword>
<evidence type="ECO:0000256" key="2">
    <source>
        <dbReference type="ARBA" id="ARBA00001946"/>
    </source>
</evidence>
<evidence type="ECO:0000256" key="17">
    <source>
        <dbReference type="ARBA" id="ARBA00022741"/>
    </source>
</evidence>
<dbReference type="GO" id="GO:0005829">
    <property type="term" value="C:cytosol"/>
    <property type="evidence" value="ECO:0007669"/>
    <property type="project" value="TreeGrafter"/>
</dbReference>
<dbReference type="GO" id="GO:0009231">
    <property type="term" value="P:riboflavin biosynthetic process"/>
    <property type="evidence" value="ECO:0007669"/>
    <property type="project" value="UniProtKB-UniPathway"/>
</dbReference>
<evidence type="ECO:0000256" key="1">
    <source>
        <dbReference type="ARBA" id="ARBA00001936"/>
    </source>
</evidence>
<dbReference type="InterPro" id="IPR036467">
    <property type="entry name" value="LS/RS_sf"/>
</dbReference>
<evidence type="ECO:0000256" key="13">
    <source>
        <dbReference type="ARBA" id="ARBA00013173"/>
    </source>
</evidence>
<comment type="similarity">
    <text evidence="9">Belongs to the DMRL synthase family.</text>
</comment>
<dbReference type="InterPro" id="IPR024072">
    <property type="entry name" value="DHFR-like_dom_sf"/>
</dbReference>
<dbReference type="NCBIfam" id="TIGR00227">
    <property type="entry name" value="ribD_Cterm"/>
    <property type="match status" value="1"/>
</dbReference>
<dbReference type="InterPro" id="IPR034964">
    <property type="entry name" value="LS"/>
</dbReference>
<evidence type="ECO:0000256" key="14">
    <source>
        <dbReference type="ARBA" id="ARBA00022619"/>
    </source>
</evidence>
<dbReference type="InterPro" id="IPR011549">
    <property type="entry name" value="RibD_C"/>
</dbReference>
<dbReference type="NCBIfam" id="TIGR00326">
    <property type="entry name" value="eubact_ribD"/>
    <property type="match status" value="1"/>
</dbReference>
<dbReference type="GO" id="GO:0003935">
    <property type="term" value="F:GTP cyclohydrolase II activity"/>
    <property type="evidence" value="ECO:0007669"/>
    <property type="project" value="UniProtKB-EC"/>
</dbReference>
<evidence type="ECO:0000256" key="6">
    <source>
        <dbReference type="ARBA" id="ARBA00004910"/>
    </source>
</evidence>
<evidence type="ECO:0000256" key="9">
    <source>
        <dbReference type="ARBA" id="ARBA00007424"/>
    </source>
</evidence>
<keyword evidence="21" id="KW-0342">GTP-binding</keyword>
<comment type="pathway">
    <text evidence="6">Cofactor biosynthesis; riboflavin biosynthesis; 5-amino-6-(D-ribitylamino)uracil from GTP: step 3/4.</text>
</comment>
<dbReference type="CDD" id="cd09209">
    <property type="entry name" value="Lumazine_synthase-I"/>
    <property type="match status" value="1"/>
</dbReference>
<dbReference type="GO" id="GO:0008835">
    <property type="term" value="F:diaminohydroxyphosphoribosylaminopyrimidine deaminase activity"/>
    <property type="evidence" value="ECO:0007669"/>
    <property type="project" value="InterPro"/>
</dbReference>
<evidence type="ECO:0000256" key="4">
    <source>
        <dbReference type="ARBA" id="ARBA00004853"/>
    </source>
</evidence>
<dbReference type="InterPro" id="IPR000926">
    <property type="entry name" value="RibA"/>
</dbReference>
<dbReference type="NCBIfam" id="NF006803">
    <property type="entry name" value="PRK09311.1"/>
    <property type="match status" value="1"/>
</dbReference>
<evidence type="ECO:0000256" key="16">
    <source>
        <dbReference type="ARBA" id="ARBA00022723"/>
    </source>
</evidence>
<evidence type="ECO:0000256" key="18">
    <source>
        <dbReference type="ARBA" id="ARBA00022801"/>
    </source>
</evidence>
<dbReference type="GO" id="GO:0008686">
    <property type="term" value="F:3,4-dihydroxy-2-butanone-4-phosphate synthase activity"/>
    <property type="evidence" value="ECO:0007669"/>
    <property type="project" value="UniProtKB-EC"/>
</dbReference>
<dbReference type="FunFam" id="3.40.50.960:FF:000001">
    <property type="entry name" value="6,7-dimethyl-8-ribityllumazine synthase"/>
    <property type="match status" value="1"/>
</dbReference>
<dbReference type="CDD" id="cd00641">
    <property type="entry name" value="GTP_cyclohydro2"/>
    <property type="match status" value="1"/>
</dbReference>
<dbReference type="InterPro" id="IPR004794">
    <property type="entry name" value="Eubact_RibD"/>
</dbReference>
<dbReference type="NCBIfam" id="TIGR00505">
    <property type="entry name" value="ribA"/>
    <property type="match status" value="1"/>
</dbReference>
<dbReference type="Proteomes" id="UP000702964">
    <property type="component" value="Unassembled WGS sequence"/>
</dbReference>
<comment type="cofactor">
    <cofactor evidence="1">
        <name>Mn(2+)</name>
        <dbReference type="ChEBI" id="CHEBI:29035"/>
    </cofactor>
</comment>
<comment type="pathway">
    <text evidence="5">Cofactor biosynthesis; riboflavin biosynthesis; 2-hydroxy-3-oxobutyl phosphate from D-ribulose 5-phosphate: step 1/1.</text>
</comment>
<comment type="pathway">
    <text evidence="4">Cofactor biosynthesis; riboflavin biosynthesis; 5-amino-6-(D-ribitylamino)uracil from GTP: step 1/4.</text>
</comment>
<evidence type="ECO:0000256" key="21">
    <source>
        <dbReference type="ARBA" id="ARBA00023134"/>
    </source>
</evidence>
<feature type="domain" description="Bacterial bifunctional deaminase-reductase C-terminal" evidence="30">
    <location>
        <begin position="34"/>
        <end position="193"/>
    </location>
</feature>
<evidence type="ECO:0000256" key="27">
    <source>
        <dbReference type="ARBA" id="ARBA00063688"/>
    </source>
</evidence>
<protein>
    <recommendedName>
        <fullName evidence="28">6,7-dimethyl-8-ribityllumazine synthase, chloroplastic</fullName>
        <ecNumber evidence="13">1.1.1.193</ecNumber>
        <ecNumber evidence="11">2.5.1.78</ecNumber>
        <ecNumber evidence="12">3.5.4.25</ecNumber>
        <ecNumber evidence="10">4.1.99.12</ecNumber>
    </recommendedName>
</protein>
<evidence type="ECO:0000256" key="12">
    <source>
        <dbReference type="ARBA" id="ARBA00012762"/>
    </source>
</evidence>
<dbReference type="HAMAP" id="MF_00180">
    <property type="entry name" value="RibB"/>
    <property type="match status" value="1"/>
</dbReference>
<dbReference type="GO" id="GO:0005525">
    <property type="term" value="F:GTP binding"/>
    <property type="evidence" value="ECO:0007669"/>
    <property type="project" value="UniProtKB-KW"/>
</dbReference>
<keyword evidence="24" id="KW-0511">Multifunctional enzyme</keyword>
<dbReference type="Gene3D" id="3.90.870.10">
    <property type="entry name" value="DHBP synthase"/>
    <property type="match status" value="1"/>
</dbReference>
<gene>
    <name evidence="31" type="ORF">G195_001269</name>
</gene>
<dbReference type="InterPro" id="IPR002180">
    <property type="entry name" value="LS/RS"/>
</dbReference>
<dbReference type="InterPro" id="IPR016299">
    <property type="entry name" value="Riboflavin_synth_RibBA"/>
</dbReference>
<dbReference type="InterPro" id="IPR000422">
    <property type="entry name" value="DHBP_synthase_RibB"/>
</dbReference>
<dbReference type="SUPFAM" id="SSF52121">
    <property type="entry name" value="Lumazine synthase"/>
    <property type="match status" value="1"/>
</dbReference>
<comment type="subunit">
    <text evidence="27">Oligomer forming an icosahedral capsid.</text>
</comment>
<keyword evidence="23" id="KW-0456">Lyase</keyword>
<dbReference type="SUPFAM" id="SSF142695">
    <property type="entry name" value="RibA-like"/>
    <property type="match status" value="1"/>
</dbReference>
<name>A0A8J4WQC8_9STRA</name>
<dbReference type="Gene3D" id="3.40.50.10990">
    <property type="entry name" value="GTP cyclohydrolase II"/>
    <property type="match status" value="1"/>
</dbReference>
<dbReference type="EC" id="3.5.4.25" evidence="12"/>
<dbReference type="HAMAP" id="MF_00178">
    <property type="entry name" value="Lumazine_synth"/>
    <property type="match status" value="1"/>
</dbReference>
<dbReference type="InterPro" id="IPR032677">
    <property type="entry name" value="GTP_cyclohydro_II"/>
</dbReference>
<dbReference type="NCBIfam" id="NF001591">
    <property type="entry name" value="PRK00393.1"/>
    <property type="match status" value="1"/>
</dbReference>
<organism evidence="31 32">
    <name type="scientific">Phytophthora kernoviae 00238/432</name>
    <dbReference type="NCBI Taxonomy" id="1284355"/>
    <lineage>
        <taxon>Eukaryota</taxon>
        <taxon>Sar</taxon>
        <taxon>Stramenopiles</taxon>
        <taxon>Oomycota</taxon>
        <taxon>Peronosporomycetes</taxon>
        <taxon>Peronosporales</taxon>
        <taxon>Peronosporaceae</taxon>
        <taxon>Phytophthora</taxon>
    </lineage>
</organism>
<evidence type="ECO:0000313" key="32">
    <source>
        <dbReference type="Proteomes" id="UP000702964"/>
    </source>
</evidence>
<dbReference type="UniPathway" id="UPA00275">
    <property type="reaction ID" value="UER00400"/>
</dbReference>
<dbReference type="GO" id="GO:0050661">
    <property type="term" value="F:NADP binding"/>
    <property type="evidence" value="ECO:0007669"/>
    <property type="project" value="InterPro"/>
</dbReference>
<dbReference type="PANTHER" id="PTHR21327:SF18">
    <property type="entry name" value="3,4-DIHYDROXY-2-BUTANONE 4-PHOSPHATE SYNTHASE"/>
    <property type="match status" value="1"/>
</dbReference>
<evidence type="ECO:0000256" key="20">
    <source>
        <dbReference type="ARBA" id="ARBA00022842"/>
    </source>
</evidence>
<keyword evidence="17" id="KW-0547">Nucleotide-binding</keyword>
<dbReference type="Gene3D" id="3.40.50.960">
    <property type="entry name" value="Lumazine/riboflavin synthase"/>
    <property type="match status" value="1"/>
</dbReference>
<dbReference type="GO" id="GO:0008703">
    <property type="term" value="F:5-amino-6-(5-phosphoribosylamino)uracil reductase activity"/>
    <property type="evidence" value="ECO:0007669"/>
    <property type="project" value="UniProtKB-EC"/>
</dbReference>
<keyword evidence="18" id="KW-0378">Hydrolase</keyword>
<accession>A0A8J4WQC8</accession>
<evidence type="ECO:0000256" key="15">
    <source>
        <dbReference type="ARBA" id="ARBA00022679"/>
    </source>
</evidence>
<dbReference type="EC" id="4.1.99.12" evidence="10"/>
<dbReference type="EC" id="2.5.1.78" evidence="11"/>
<evidence type="ECO:0000256" key="19">
    <source>
        <dbReference type="ARBA" id="ARBA00022833"/>
    </source>
</evidence>
<comment type="cofactor">
    <cofactor evidence="3">
        <name>Zn(2+)</name>
        <dbReference type="ChEBI" id="CHEBI:29105"/>
    </cofactor>
</comment>
<dbReference type="InterPro" id="IPR017945">
    <property type="entry name" value="DHBP_synth_RibB-like_a/b_dom"/>
</dbReference>
<dbReference type="FunFam" id="3.40.50.10990:FF:000001">
    <property type="entry name" value="Riboflavin biosynthesis protein RibBA"/>
    <property type="match status" value="1"/>
</dbReference>
<evidence type="ECO:0000256" key="11">
    <source>
        <dbReference type="ARBA" id="ARBA00012664"/>
    </source>
</evidence>
<dbReference type="GO" id="GO:0046872">
    <property type="term" value="F:metal ion binding"/>
    <property type="evidence" value="ECO:0007669"/>
    <property type="project" value="UniProtKB-KW"/>
</dbReference>
<keyword evidence="20" id="KW-0460">Magnesium</keyword>
<keyword evidence="15" id="KW-0808">Transferase</keyword>
<dbReference type="GO" id="GO:0000906">
    <property type="term" value="F:6,7-dimethyl-8-ribityllumazine synthase activity"/>
    <property type="evidence" value="ECO:0007669"/>
    <property type="project" value="UniProtKB-EC"/>
</dbReference>
<evidence type="ECO:0000256" key="24">
    <source>
        <dbReference type="ARBA" id="ARBA00023268"/>
    </source>
</evidence>
<dbReference type="Pfam" id="PF00925">
    <property type="entry name" value="GTP_cyclohydro2"/>
    <property type="match status" value="1"/>
</dbReference>
<sequence length="737" mass="80921">MLRQQGIEVEVGVLRERGRRMNEKFIKYITTGLPFVTLKTASTLDGKIATRSGDSKWISNESAREIVHALRHRHQGIMVGVETVIADNPELTTRLQVEGISPVRIVVDSKLRLPVGSKMVKDGLVPTWVLTTDEASPEAAERLEAYGVEIIRCGPGPRVDLLNALSKLGEREIGSILLEGGGTLNGAMLEARLTGDTINIECDILGKYVDHLLHYGKGHQENGAEEAIYDLMRGKPVIVVDDEDRENEGDFIALAEKATPEVINFMITEGRGLVCVPITQQRADELNLKPMVQQNTDFHGTAFTVSVDHKDTTTGISAHERSITVKGLIDPEAKSGDFRKPGHMFPLIAKDGGVLRRAGHTEAAVDLAIMCGSYPAGVICEVIKEDGTMARLPDLQEIARKHDLKLISIQDMIRYRNEKEQLVQREVAVRMPTDFGEFQAVAYTNAVDNKEHIALVKGEIDGSKPVLVRVHSECLTGDVFHSHRCDCGPQFDAALKQIHDEGNGVLLYMRQEGRGIGLINKLKAYKLQEEGLDTVDANLKLGFAADLRDYGIGAQILKDLGVRQIRLLTNNPRKIKGLEGYGLEVVERVSIQMEENEDNTVYLHTKQAKLGHMLNGALDAFKRHGVQDDEVDVAWVPGAFEIPLIAQKMAESGKYDAVITLGTVIRGSTTHYDYVCNEMAKGVAAINLKTGVPTIFGLVTTENIEQAIERAGTKAGNKGWDAATAAIEMANLTKQLK</sequence>
<dbReference type="EC" id="1.1.1.193" evidence="13"/>
<dbReference type="SUPFAM" id="SSF55821">
    <property type="entry name" value="YrdC/RibB"/>
    <property type="match status" value="1"/>
</dbReference>
<comment type="cofactor">
    <cofactor evidence="2">
        <name>Mg(2+)</name>
        <dbReference type="ChEBI" id="CHEBI:18420"/>
    </cofactor>
</comment>
<keyword evidence="14" id="KW-0686">Riboflavin biosynthesis</keyword>
<evidence type="ECO:0000259" key="29">
    <source>
        <dbReference type="Pfam" id="PF00925"/>
    </source>
</evidence>